<dbReference type="EMBL" id="CAJOBA010025433">
    <property type="protein sequence ID" value="CAF3930995.1"/>
    <property type="molecule type" value="Genomic_DNA"/>
</dbReference>
<evidence type="ECO:0000313" key="4">
    <source>
        <dbReference type="EMBL" id="CAF1138764.1"/>
    </source>
</evidence>
<protein>
    <recommendedName>
        <fullName evidence="7">Tetratricopeptide repeat protein</fullName>
    </recommendedName>
</protein>
<dbReference type="InterPro" id="IPR019734">
    <property type="entry name" value="TPR_rpt"/>
</dbReference>
<feature type="repeat" description="TPR" evidence="3">
    <location>
        <begin position="416"/>
        <end position="449"/>
    </location>
</feature>
<feature type="non-terminal residue" evidence="4">
    <location>
        <position position="1"/>
    </location>
</feature>
<evidence type="ECO:0000256" key="1">
    <source>
        <dbReference type="ARBA" id="ARBA00022737"/>
    </source>
</evidence>
<dbReference type="AlphaFoldDB" id="A0A8S2E5J8"/>
<dbReference type="Pfam" id="PF13374">
    <property type="entry name" value="TPR_10"/>
    <property type="match status" value="1"/>
</dbReference>
<dbReference type="Pfam" id="PF13424">
    <property type="entry name" value="TPR_12"/>
    <property type="match status" value="1"/>
</dbReference>
<dbReference type="SUPFAM" id="SSF48452">
    <property type="entry name" value="TPR-like"/>
    <property type="match status" value="1"/>
</dbReference>
<comment type="caution">
    <text evidence="4">The sequence shown here is derived from an EMBL/GenBank/DDBJ whole genome shotgun (WGS) entry which is preliminary data.</text>
</comment>
<dbReference type="PANTHER" id="PTHR45641">
    <property type="entry name" value="TETRATRICOPEPTIDE REPEAT PROTEIN (AFU_ORTHOLOGUE AFUA_6G03870)"/>
    <property type="match status" value="1"/>
</dbReference>
<keyword evidence="1" id="KW-0677">Repeat</keyword>
<dbReference type="Gene3D" id="3.90.176.10">
    <property type="entry name" value="Toxin ADP-ribosyltransferase, Chain A, domain 1"/>
    <property type="match status" value="1"/>
</dbReference>
<dbReference type="SMART" id="SM00028">
    <property type="entry name" value="TPR"/>
    <property type="match status" value="4"/>
</dbReference>
<name>A0A8S2E5J8_9BILA</name>
<dbReference type="PROSITE" id="PS51996">
    <property type="entry name" value="TR_MART"/>
    <property type="match status" value="1"/>
</dbReference>
<gene>
    <name evidence="4" type="ORF">OVA965_LOCUS21018</name>
    <name evidence="5" type="ORF">TMI583_LOCUS21567</name>
</gene>
<accession>A0A8S2E5J8</accession>
<organism evidence="4 6">
    <name type="scientific">Didymodactylos carnosus</name>
    <dbReference type="NCBI Taxonomy" id="1234261"/>
    <lineage>
        <taxon>Eukaryota</taxon>
        <taxon>Metazoa</taxon>
        <taxon>Spiralia</taxon>
        <taxon>Gnathifera</taxon>
        <taxon>Rotifera</taxon>
        <taxon>Eurotatoria</taxon>
        <taxon>Bdelloidea</taxon>
        <taxon>Philodinida</taxon>
        <taxon>Philodinidae</taxon>
        <taxon>Didymodactylos</taxon>
    </lineage>
</organism>
<feature type="repeat" description="TPR" evidence="3">
    <location>
        <begin position="294"/>
        <end position="327"/>
    </location>
</feature>
<evidence type="ECO:0000313" key="5">
    <source>
        <dbReference type="EMBL" id="CAF3930995.1"/>
    </source>
</evidence>
<evidence type="ECO:0008006" key="7">
    <source>
        <dbReference type="Google" id="ProtNLM"/>
    </source>
</evidence>
<sequence>VKGVIDNAEDLVLQICEQLAIREDNEGHIALAIFKKSGQSHQNLSTENGSFLWFQLYIEVLLRLQPSKDAKQELFEMWKIGYDGNKKEEHIAEEFYNCYTSNQALWWYTRESALYRMLNRGLRLQDIDIVFTFRSFIQDLYQQLQQEYETRTTKLHTIIRLYRGQVISADELEIMKDSIGGLLSMNSFLSASGKKSAALAFAKSIHPSAGFHPVLFELEADPTRKTKPFGHVRDQSYFKEEDEWLFMLGSVFRITGIHEDSYEKVWIVQMKLCDENDFELKEVFGYYKAKLGRETTLDSVGNLLYEMGEVDKAEKYYHRVVNELPPDSVLATRSYTGLGHVADDKGDYAVAFEFHNRVLSIRLKVLSPNHPLLGYSYVNIAGIYYSMKNYDQALEMYNKASEIFNSSLPVNHQNIGHNYNNISLVYAAKEDYEMAMRNLQNALKILEKSLPAKHPDVSGRLFPIKT</sequence>
<dbReference type="PANTHER" id="PTHR45641:SF19">
    <property type="entry name" value="NEPHROCYSTIN-3"/>
    <property type="match status" value="1"/>
</dbReference>
<dbReference type="SUPFAM" id="SSF56399">
    <property type="entry name" value="ADP-ribosylation"/>
    <property type="match status" value="1"/>
</dbReference>
<feature type="repeat" description="TPR" evidence="3">
    <location>
        <begin position="374"/>
        <end position="407"/>
    </location>
</feature>
<dbReference type="Gene3D" id="1.25.40.10">
    <property type="entry name" value="Tetratricopeptide repeat domain"/>
    <property type="match status" value="1"/>
</dbReference>
<evidence type="ECO:0000256" key="3">
    <source>
        <dbReference type="PROSITE-ProRule" id="PRU00339"/>
    </source>
</evidence>
<reference evidence="4" key="1">
    <citation type="submission" date="2021-02" db="EMBL/GenBank/DDBJ databases">
        <authorList>
            <person name="Nowell W R."/>
        </authorList>
    </citation>
    <scope>NUCLEOTIDE SEQUENCE</scope>
</reference>
<dbReference type="EMBL" id="CAJNOK010011379">
    <property type="protein sequence ID" value="CAF1138764.1"/>
    <property type="molecule type" value="Genomic_DNA"/>
</dbReference>
<dbReference type="InterPro" id="IPR011990">
    <property type="entry name" value="TPR-like_helical_dom_sf"/>
</dbReference>
<dbReference type="Proteomes" id="UP000682733">
    <property type="component" value="Unassembled WGS sequence"/>
</dbReference>
<dbReference type="PROSITE" id="PS50005">
    <property type="entry name" value="TPR"/>
    <property type="match status" value="3"/>
</dbReference>
<dbReference type="Proteomes" id="UP000677228">
    <property type="component" value="Unassembled WGS sequence"/>
</dbReference>
<evidence type="ECO:0000313" key="6">
    <source>
        <dbReference type="Proteomes" id="UP000677228"/>
    </source>
</evidence>
<proteinExistence type="predicted"/>
<evidence type="ECO:0000256" key="2">
    <source>
        <dbReference type="ARBA" id="ARBA00022803"/>
    </source>
</evidence>
<keyword evidence="2 3" id="KW-0802">TPR repeat</keyword>